<dbReference type="Proteomes" id="UP000625711">
    <property type="component" value="Unassembled WGS sequence"/>
</dbReference>
<name>A0A834IDF1_RHYFE</name>
<proteinExistence type="predicted"/>
<evidence type="ECO:0000313" key="2">
    <source>
        <dbReference type="Proteomes" id="UP000625711"/>
    </source>
</evidence>
<feature type="non-terminal residue" evidence="1">
    <location>
        <position position="1"/>
    </location>
</feature>
<protein>
    <submittedName>
        <fullName evidence="1">Uncharacterized protein</fullName>
    </submittedName>
</protein>
<reference evidence="1" key="1">
    <citation type="submission" date="2020-08" db="EMBL/GenBank/DDBJ databases">
        <title>Genome sequencing and assembly of the red palm weevil Rhynchophorus ferrugineus.</title>
        <authorList>
            <person name="Dias G.B."/>
            <person name="Bergman C.M."/>
            <person name="Manee M."/>
        </authorList>
    </citation>
    <scope>NUCLEOTIDE SEQUENCE</scope>
    <source>
        <strain evidence="1">AA-2017</strain>
        <tissue evidence="1">Whole larva</tissue>
    </source>
</reference>
<comment type="caution">
    <text evidence="1">The sequence shown here is derived from an EMBL/GenBank/DDBJ whole genome shotgun (WGS) entry which is preliminary data.</text>
</comment>
<organism evidence="1 2">
    <name type="scientific">Rhynchophorus ferrugineus</name>
    <name type="common">Red palm weevil</name>
    <name type="synonym">Curculio ferrugineus</name>
    <dbReference type="NCBI Taxonomy" id="354439"/>
    <lineage>
        <taxon>Eukaryota</taxon>
        <taxon>Metazoa</taxon>
        <taxon>Ecdysozoa</taxon>
        <taxon>Arthropoda</taxon>
        <taxon>Hexapoda</taxon>
        <taxon>Insecta</taxon>
        <taxon>Pterygota</taxon>
        <taxon>Neoptera</taxon>
        <taxon>Endopterygota</taxon>
        <taxon>Coleoptera</taxon>
        <taxon>Polyphaga</taxon>
        <taxon>Cucujiformia</taxon>
        <taxon>Curculionidae</taxon>
        <taxon>Dryophthorinae</taxon>
        <taxon>Rhynchophorus</taxon>
    </lineage>
</organism>
<evidence type="ECO:0000313" key="1">
    <source>
        <dbReference type="EMBL" id="KAF7276981.1"/>
    </source>
</evidence>
<dbReference type="AlphaFoldDB" id="A0A834IDF1"/>
<sequence>DCFATVTFTVIFYDRDAWEGRKVANLPQLVTSQERHILAPRGQLILVRGVLYGFLSGNNEFKSDGNRSALREI</sequence>
<accession>A0A834IDF1</accession>
<gene>
    <name evidence="1" type="ORF">GWI33_009591</name>
</gene>
<dbReference type="EMBL" id="JAACXV010004806">
    <property type="protein sequence ID" value="KAF7276981.1"/>
    <property type="molecule type" value="Genomic_DNA"/>
</dbReference>
<keyword evidence="2" id="KW-1185">Reference proteome</keyword>